<dbReference type="PANTHER" id="PTHR43790:SF8">
    <property type="entry name" value="SUGAR ABC TRANSPORTER ATP-BINDING PROTEIN"/>
    <property type="match status" value="1"/>
</dbReference>
<dbReference type="AlphaFoldDB" id="A0A133U8Z3"/>
<dbReference type="EMBL" id="LHXL01000002">
    <property type="protein sequence ID" value="KXA90654.1"/>
    <property type="molecule type" value="Genomic_DNA"/>
</dbReference>
<protein>
    <recommendedName>
        <fullName evidence="3">ABC transporter domain-containing protein</fullName>
    </recommendedName>
</protein>
<keyword evidence="5" id="KW-1185">Reference proteome</keyword>
<dbReference type="GO" id="GO:0005524">
    <property type="term" value="F:ATP binding"/>
    <property type="evidence" value="ECO:0007669"/>
    <property type="project" value="UniProtKB-KW"/>
</dbReference>
<dbReference type="SMART" id="SM00382">
    <property type="entry name" value="AAA"/>
    <property type="match status" value="1"/>
</dbReference>
<reference evidence="4 5" key="1">
    <citation type="journal article" date="2016" name="Sci. Rep.">
        <title>Metabolic traits of an uncultured archaeal lineage -MSBL1- from brine pools of the Red Sea.</title>
        <authorList>
            <person name="Mwirichia R."/>
            <person name="Alam I."/>
            <person name="Rashid M."/>
            <person name="Vinu M."/>
            <person name="Ba-Alawi W."/>
            <person name="Anthony Kamau A."/>
            <person name="Kamanda Ngugi D."/>
            <person name="Goker M."/>
            <person name="Klenk H.P."/>
            <person name="Bajic V."/>
            <person name="Stingl U."/>
        </authorList>
    </citation>
    <scope>NUCLEOTIDE SEQUENCE [LARGE SCALE GENOMIC DNA]</scope>
    <source>
        <strain evidence="4">SCGC-AAA259D14</strain>
    </source>
</reference>
<evidence type="ECO:0000256" key="1">
    <source>
        <dbReference type="ARBA" id="ARBA00022741"/>
    </source>
</evidence>
<dbReference type="Proteomes" id="UP000070589">
    <property type="component" value="Unassembled WGS sequence"/>
</dbReference>
<name>A0A133U8Z3_9EURY</name>
<dbReference type="PROSITE" id="PS50893">
    <property type="entry name" value="ABC_TRANSPORTER_2"/>
    <property type="match status" value="1"/>
</dbReference>
<keyword evidence="1" id="KW-0547">Nucleotide-binding</keyword>
<dbReference type="InterPro" id="IPR050107">
    <property type="entry name" value="ABC_carbohydrate_import_ATPase"/>
</dbReference>
<dbReference type="Pfam" id="PF00005">
    <property type="entry name" value="ABC_tran"/>
    <property type="match status" value="1"/>
</dbReference>
<proteinExistence type="predicted"/>
<dbReference type="PANTHER" id="PTHR43790">
    <property type="entry name" value="CARBOHYDRATE TRANSPORT ATP-BINDING PROTEIN MG119-RELATED"/>
    <property type="match status" value="1"/>
</dbReference>
<organism evidence="4 5">
    <name type="scientific">candidate division MSBL1 archaeon SCGC-AAA259D14</name>
    <dbReference type="NCBI Taxonomy" id="1698261"/>
    <lineage>
        <taxon>Archaea</taxon>
        <taxon>Methanobacteriati</taxon>
        <taxon>Methanobacteriota</taxon>
        <taxon>candidate division MSBL1</taxon>
    </lineage>
</organism>
<comment type="caution">
    <text evidence="4">The sequence shown here is derived from an EMBL/GenBank/DDBJ whole genome shotgun (WGS) entry which is preliminary data.</text>
</comment>
<dbReference type="InterPro" id="IPR003593">
    <property type="entry name" value="AAA+_ATPase"/>
</dbReference>
<dbReference type="Gene3D" id="3.40.50.300">
    <property type="entry name" value="P-loop containing nucleotide triphosphate hydrolases"/>
    <property type="match status" value="1"/>
</dbReference>
<dbReference type="InterPro" id="IPR003439">
    <property type="entry name" value="ABC_transporter-like_ATP-bd"/>
</dbReference>
<keyword evidence="2" id="KW-0067">ATP-binding</keyword>
<dbReference type="CDD" id="cd03216">
    <property type="entry name" value="ABC_Carb_Monos_I"/>
    <property type="match status" value="1"/>
</dbReference>
<gene>
    <name evidence="4" type="ORF">AKJ62_00365</name>
</gene>
<dbReference type="GO" id="GO:0016887">
    <property type="term" value="F:ATP hydrolysis activity"/>
    <property type="evidence" value="ECO:0007669"/>
    <property type="project" value="InterPro"/>
</dbReference>
<dbReference type="InterPro" id="IPR027417">
    <property type="entry name" value="P-loop_NTPase"/>
</dbReference>
<accession>A0A133U8Z3</accession>
<evidence type="ECO:0000259" key="3">
    <source>
        <dbReference type="PROSITE" id="PS50893"/>
    </source>
</evidence>
<dbReference type="SUPFAM" id="SSF52540">
    <property type="entry name" value="P-loop containing nucleoside triphosphate hydrolases"/>
    <property type="match status" value="1"/>
</dbReference>
<feature type="domain" description="ABC transporter" evidence="3">
    <location>
        <begin position="8"/>
        <end position="247"/>
    </location>
</feature>
<evidence type="ECO:0000313" key="4">
    <source>
        <dbReference type="EMBL" id="KXA90654.1"/>
    </source>
</evidence>
<evidence type="ECO:0000313" key="5">
    <source>
        <dbReference type="Proteomes" id="UP000070589"/>
    </source>
</evidence>
<sequence>MDGETPIAEMKNISKSFGEVQALKNVDFNVGQNEVVGLVGDNGAGKTTLIKILTGVYKPDEGEIYYKGNRVKFSSPAESRDLGIEPVHQKGTTIAEMQVWENFFLGRELRKNIGPFKFLDKEKMKQVCRETLKEIGIDISPEAELGNLSGGEAQSVAIGRSMYFGGELLVMDEPTASLSLKETEKVLKYIRGAKEQGYSIILISHLTRHVYPAADRFVILEKGEKIGDFEKSEITRKELEKTIVSGRLEVEEIEHEKVPT</sequence>
<evidence type="ECO:0000256" key="2">
    <source>
        <dbReference type="ARBA" id="ARBA00022840"/>
    </source>
</evidence>